<dbReference type="GeneID" id="37041491"/>
<keyword evidence="2" id="KW-0560">Oxidoreductase</keyword>
<dbReference type="PROSITE" id="PS00798">
    <property type="entry name" value="ALDOKETO_REDUCTASE_1"/>
    <property type="match status" value="1"/>
</dbReference>
<dbReference type="InterPro" id="IPR036812">
    <property type="entry name" value="NAD(P)_OxRdtase_dom_sf"/>
</dbReference>
<dbReference type="Gene3D" id="3.20.20.100">
    <property type="entry name" value="NADP-dependent oxidoreductase domain"/>
    <property type="match status" value="1"/>
</dbReference>
<gene>
    <name evidence="5" type="ORF">FA10DRAFT_250737</name>
</gene>
<dbReference type="InterPro" id="IPR020471">
    <property type="entry name" value="AKR"/>
</dbReference>
<dbReference type="Gene3D" id="3.30.70.1730">
    <property type="match status" value="1"/>
</dbReference>
<evidence type="ECO:0000256" key="3">
    <source>
        <dbReference type="SAM" id="MobiDB-lite"/>
    </source>
</evidence>
<evidence type="ECO:0000259" key="4">
    <source>
        <dbReference type="Pfam" id="PF00248"/>
    </source>
</evidence>
<accession>A0A316YX91</accession>
<feature type="region of interest" description="Disordered" evidence="3">
    <location>
        <begin position="496"/>
        <end position="519"/>
    </location>
</feature>
<proteinExistence type="inferred from homology"/>
<evidence type="ECO:0000313" key="6">
    <source>
        <dbReference type="Proteomes" id="UP000245768"/>
    </source>
</evidence>
<dbReference type="EMBL" id="KZ819635">
    <property type="protein sequence ID" value="PWN92415.1"/>
    <property type="molecule type" value="Genomic_DNA"/>
</dbReference>
<evidence type="ECO:0000313" key="5">
    <source>
        <dbReference type="EMBL" id="PWN92415.1"/>
    </source>
</evidence>
<evidence type="ECO:0000256" key="2">
    <source>
        <dbReference type="ARBA" id="ARBA00023002"/>
    </source>
</evidence>
<dbReference type="OrthoDB" id="878at2759"/>
<dbReference type="SUPFAM" id="SSF51430">
    <property type="entry name" value="NAD(P)-linked oxidoreductase"/>
    <property type="match status" value="1"/>
</dbReference>
<feature type="domain" description="NADP-dependent oxidoreductase" evidence="4">
    <location>
        <begin position="25"/>
        <end position="291"/>
    </location>
</feature>
<name>A0A316YX91_9BASI</name>
<feature type="region of interest" description="Disordered" evidence="3">
    <location>
        <begin position="331"/>
        <end position="434"/>
    </location>
</feature>
<dbReference type="InterPro" id="IPR043141">
    <property type="entry name" value="Ribosomal_uL10-like_sf"/>
</dbReference>
<dbReference type="InParanoid" id="A0A316YX91"/>
<dbReference type="AlphaFoldDB" id="A0A316YX91"/>
<dbReference type="PANTHER" id="PTHR11732">
    <property type="entry name" value="ALDO/KETO REDUCTASE"/>
    <property type="match status" value="1"/>
</dbReference>
<dbReference type="PRINTS" id="PR00069">
    <property type="entry name" value="ALDKETRDTASE"/>
</dbReference>
<keyword evidence="6" id="KW-1185">Reference proteome</keyword>
<feature type="compositionally biased region" description="Low complexity" evidence="3">
    <location>
        <begin position="496"/>
        <end position="516"/>
    </location>
</feature>
<evidence type="ECO:0000256" key="1">
    <source>
        <dbReference type="ARBA" id="ARBA00008889"/>
    </source>
</evidence>
<dbReference type="InterPro" id="IPR023210">
    <property type="entry name" value="NADP_OxRdtase_dom"/>
</dbReference>
<sequence length="740" mass="79027">MHATIAVRRAAVKSWTLANGAQIPKIGFGTWKLKKEQAGPAVQQALKTGFRHIDSAWAHRNEDAVGDAIRKSGVNRNDLWITSKLWNTFHGDKVEVGLDATLKDLGVDYLDLFLMNWPVAFSNPNASQIPAIKSQGGHPVEDAKLSHDLAATWLKMEEMVQKGKVRNIGVSNFNIRRTEELLKASTASNPVVNQVEVNWGVVNEELLHYSEAHQIMLQGYSPLGGDHLAQQYLEEPVVVDVARRNNISPAQVLIAWQLARGIIPIVKSLEVRHMEENLAAAEVQLPWDDVVHLTAEANARPIERTMDPSEAWTTQEDIFEDYHDATRLNSLTSDSFEAPPPHEAEGSHYLEPRNDPAAPQVGPGGTAVRSMHTSAAASSSSSTSRPTVLQQLVGGRGNMRNARHFSSSARSGAVAETAPPSSEEAPGVSSSPLLRTNAKMAARTPGMTWTDGEQGIEREARKMNMYTVRPLPGLCSVQGGRRAFSTGAAAAAVSAAASSSSSPSPSGAFSPKAASSRPGRVYTPRKAFLLGEYARLLSQSKLVVLLQHNNLSVSDMSKVRRDIAAVALPEGVQGGEEAKAKLTVVRTGLLKPVVRSSSQASVQSLEGALSGPIALLTCSHLSPAYLGSVLSVLDRALGAGRATPKPTTSSAHPPVTASVNTRLTPLAALVEADDIGRLKLLDLPALRDVGLLPGLEELRAQVVGLLSAPAAKLASTLDQASGKAVLQTLDARRRELSSSS</sequence>
<dbReference type="STRING" id="215250.A0A316YX91"/>
<reference evidence="5 6" key="1">
    <citation type="journal article" date="2018" name="Mol. Biol. Evol.">
        <title>Broad Genomic Sampling Reveals a Smut Pathogenic Ancestry of the Fungal Clade Ustilaginomycotina.</title>
        <authorList>
            <person name="Kijpornyongpan T."/>
            <person name="Mondo S.J."/>
            <person name="Barry K."/>
            <person name="Sandor L."/>
            <person name="Lee J."/>
            <person name="Lipzen A."/>
            <person name="Pangilinan J."/>
            <person name="LaButti K."/>
            <person name="Hainaut M."/>
            <person name="Henrissat B."/>
            <person name="Grigoriev I.V."/>
            <person name="Spatafora J.W."/>
            <person name="Aime M.C."/>
        </authorList>
    </citation>
    <scope>NUCLEOTIDE SEQUENCE [LARGE SCALE GENOMIC DNA]</scope>
    <source>
        <strain evidence="5 6">MCA 4198</strain>
    </source>
</reference>
<dbReference type="PROSITE" id="PS00062">
    <property type="entry name" value="ALDOKETO_REDUCTASE_2"/>
    <property type="match status" value="1"/>
</dbReference>
<dbReference type="Proteomes" id="UP000245768">
    <property type="component" value="Unassembled WGS sequence"/>
</dbReference>
<dbReference type="InterPro" id="IPR018170">
    <property type="entry name" value="Aldo/ket_reductase_CS"/>
</dbReference>
<dbReference type="RefSeq" id="XP_025379613.1">
    <property type="nucleotide sequence ID" value="XM_025519575.1"/>
</dbReference>
<dbReference type="CDD" id="cd19071">
    <property type="entry name" value="AKR_AKR1-5-like"/>
    <property type="match status" value="1"/>
</dbReference>
<feature type="compositionally biased region" description="Basic and acidic residues" evidence="3">
    <location>
        <begin position="340"/>
        <end position="354"/>
    </location>
</feature>
<dbReference type="FunFam" id="3.20.20.100:FF:000002">
    <property type="entry name" value="2,5-diketo-D-gluconic acid reductase A"/>
    <property type="match status" value="1"/>
</dbReference>
<organism evidence="5 6">
    <name type="scientific">Acaromyces ingoldii</name>
    <dbReference type="NCBI Taxonomy" id="215250"/>
    <lineage>
        <taxon>Eukaryota</taxon>
        <taxon>Fungi</taxon>
        <taxon>Dikarya</taxon>
        <taxon>Basidiomycota</taxon>
        <taxon>Ustilaginomycotina</taxon>
        <taxon>Exobasidiomycetes</taxon>
        <taxon>Exobasidiales</taxon>
        <taxon>Cryptobasidiaceae</taxon>
        <taxon>Acaromyces</taxon>
    </lineage>
</organism>
<comment type="similarity">
    <text evidence="1">Belongs to the universal ribosomal protein uL10 family.</text>
</comment>
<dbReference type="GO" id="GO:0016616">
    <property type="term" value="F:oxidoreductase activity, acting on the CH-OH group of donors, NAD or NADP as acceptor"/>
    <property type="evidence" value="ECO:0007669"/>
    <property type="project" value="UniProtKB-ARBA"/>
</dbReference>
<dbReference type="Pfam" id="PF00248">
    <property type="entry name" value="Aldo_ket_red"/>
    <property type="match status" value="1"/>
</dbReference>
<feature type="compositionally biased region" description="Low complexity" evidence="3">
    <location>
        <begin position="373"/>
        <end position="384"/>
    </location>
</feature>
<protein>
    <recommendedName>
        <fullName evidence="4">NADP-dependent oxidoreductase domain-containing protein</fullName>
    </recommendedName>
</protein>
<dbReference type="SUPFAM" id="SSF160369">
    <property type="entry name" value="Ribosomal protein L10-like"/>
    <property type="match status" value="2"/>
</dbReference>